<protein>
    <submittedName>
        <fullName evidence="3">Uncharacterized protein</fullName>
    </submittedName>
</protein>
<evidence type="ECO:0000256" key="2">
    <source>
        <dbReference type="SAM" id="Phobius"/>
    </source>
</evidence>
<dbReference type="EMBL" id="QRBI01000112">
    <property type="protein sequence ID" value="RMC10500.1"/>
    <property type="molecule type" value="Genomic_DNA"/>
</dbReference>
<keyword evidence="2" id="KW-1133">Transmembrane helix</keyword>
<dbReference type="AlphaFoldDB" id="A0A3M0KHP7"/>
<gene>
    <name evidence="3" type="ORF">DUI87_13305</name>
</gene>
<name>A0A3M0KHP7_HIRRU</name>
<comment type="caution">
    <text evidence="3">The sequence shown here is derived from an EMBL/GenBank/DDBJ whole genome shotgun (WGS) entry which is preliminary data.</text>
</comment>
<dbReference type="Proteomes" id="UP000269221">
    <property type="component" value="Unassembled WGS sequence"/>
</dbReference>
<proteinExistence type="predicted"/>
<feature type="compositionally biased region" description="Acidic residues" evidence="1">
    <location>
        <begin position="18"/>
        <end position="27"/>
    </location>
</feature>
<evidence type="ECO:0000313" key="4">
    <source>
        <dbReference type="Proteomes" id="UP000269221"/>
    </source>
</evidence>
<reference evidence="3 4" key="1">
    <citation type="submission" date="2018-07" db="EMBL/GenBank/DDBJ databases">
        <title>A high quality draft genome assembly of the barn swallow (H. rustica rustica).</title>
        <authorList>
            <person name="Formenti G."/>
            <person name="Chiara M."/>
            <person name="Poveda L."/>
            <person name="Francoijs K.-J."/>
            <person name="Bonisoli-Alquati A."/>
            <person name="Canova L."/>
            <person name="Gianfranceschi L."/>
            <person name="Horner D.S."/>
            <person name="Saino N."/>
        </authorList>
    </citation>
    <scope>NUCLEOTIDE SEQUENCE [LARGE SCALE GENOMIC DNA]</scope>
    <source>
        <strain evidence="3">Chelidonia</strain>
        <tissue evidence="3">Blood</tissue>
    </source>
</reference>
<dbReference type="OrthoDB" id="9401179at2759"/>
<accession>A0A3M0KHP7</accession>
<feature type="transmembrane region" description="Helical" evidence="2">
    <location>
        <begin position="58"/>
        <end position="79"/>
    </location>
</feature>
<keyword evidence="2" id="KW-0812">Transmembrane</keyword>
<keyword evidence="2" id="KW-0472">Membrane</keyword>
<evidence type="ECO:0000256" key="1">
    <source>
        <dbReference type="SAM" id="MobiDB-lite"/>
    </source>
</evidence>
<sequence>MKLGKAMEGAFAAGYCSDDNEDNEGDPFDSGPVNPEKEPDLYPPDPNPNHTWLHLKHLIYLLVVSMFLISLTLGDMGIYMTDFDRESGEEVSRNAADKTLQVCYTPEDAAENIQDNLLYLILASLLEDLEKSL</sequence>
<organism evidence="3 4">
    <name type="scientific">Hirundo rustica rustica</name>
    <dbReference type="NCBI Taxonomy" id="333673"/>
    <lineage>
        <taxon>Eukaryota</taxon>
        <taxon>Metazoa</taxon>
        <taxon>Chordata</taxon>
        <taxon>Craniata</taxon>
        <taxon>Vertebrata</taxon>
        <taxon>Euteleostomi</taxon>
        <taxon>Archelosauria</taxon>
        <taxon>Archosauria</taxon>
        <taxon>Dinosauria</taxon>
        <taxon>Saurischia</taxon>
        <taxon>Theropoda</taxon>
        <taxon>Coelurosauria</taxon>
        <taxon>Aves</taxon>
        <taxon>Neognathae</taxon>
        <taxon>Neoaves</taxon>
        <taxon>Telluraves</taxon>
        <taxon>Australaves</taxon>
        <taxon>Passeriformes</taxon>
        <taxon>Sylvioidea</taxon>
        <taxon>Hirundinidae</taxon>
        <taxon>Hirundo</taxon>
    </lineage>
</organism>
<evidence type="ECO:0000313" key="3">
    <source>
        <dbReference type="EMBL" id="RMC10500.1"/>
    </source>
</evidence>
<keyword evidence="4" id="KW-1185">Reference proteome</keyword>
<feature type="region of interest" description="Disordered" evidence="1">
    <location>
        <begin position="14"/>
        <end position="47"/>
    </location>
</feature>